<organism evidence="1">
    <name type="scientific">marine sediment metagenome</name>
    <dbReference type="NCBI Taxonomy" id="412755"/>
    <lineage>
        <taxon>unclassified sequences</taxon>
        <taxon>metagenomes</taxon>
        <taxon>ecological metagenomes</taxon>
    </lineage>
</organism>
<sequence length="72" mass="8230">MKPDFSTFDGNDDLDEVLERLVSEGFVPREPTVAEKLFLPHDADTEVTLVLERADMNLHLVREVEDENIEGM</sequence>
<reference evidence="1" key="1">
    <citation type="journal article" date="2015" name="Nature">
        <title>Complex archaea that bridge the gap between prokaryotes and eukaryotes.</title>
        <authorList>
            <person name="Spang A."/>
            <person name="Saw J.H."/>
            <person name="Jorgensen S.L."/>
            <person name="Zaremba-Niedzwiedzka K."/>
            <person name="Martijn J."/>
            <person name="Lind A.E."/>
            <person name="van Eijk R."/>
            <person name="Schleper C."/>
            <person name="Guy L."/>
            <person name="Ettema T.J."/>
        </authorList>
    </citation>
    <scope>NUCLEOTIDE SEQUENCE</scope>
</reference>
<gene>
    <name evidence="1" type="ORF">LCGC14_1339490</name>
</gene>
<dbReference type="AlphaFoldDB" id="A0A0F9MV08"/>
<name>A0A0F9MV08_9ZZZZ</name>
<evidence type="ECO:0000313" key="1">
    <source>
        <dbReference type="EMBL" id="KKM80465.1"/>
    </source>
</evidence>
<protein>
    <submittedName>
        <fullName evidence="1">Uncharacterized protein</fullName>
    </submittedName>
</protein>
<dbReference type="EMBL" id="LAZR01008176">
    <property type="protein sequence ID" value="KKM80465.1"/>
    <property type="molecule type" value="Genomic_DNA"/>
</dbReference>
<proteinExistence type="predicted"/>
<comment type="caution">
    <text evidence="1">The sequence shown here is derived from an EMBL/GenBank/DDBJ whole genome shotgun (WGS) entry which is preliminary data.</text>
</comment>
<accession>A0A0F9MV08</accession>